<accession>C9Y0H8</accession>
<evidence type="ECO:0000313" key="1">
    <source>
        <dbReference type="EMBL" id="CBA33758.1"/>
    </source>
</evidence>
<dbReference type="AlphaFoldDB" id="C9Y0H8"/>
<name>C9Y0H8_CROTZ</name>
<proteinExistence type="predicted"/>
<dbReference type="HOGENOM" id="CLU_3358500_0_0_6"/>
<organism evidence="1 2">
    <name type="scientific">Cronobacter turicensis (strain DSM 18703 / CCUG 55852 / LMG 23827 / z3032)</name>
    <dbReference type="NCBI Taxonomy" id="693216"/>
    <lineage>
        <taxon>Bacteria</taxon>
        <taxon>Pseudomonadati</taxon>
        <taxon>Pseudomonadota</taxon>
        <taxon>Gammaproteobacteria</taxon>
        <taxon>Enterobacterales</taxon>
        <taxon>Enterobacteriaceae</taxon>
        <taxon>Cronobacter</taxon>
    </lineage>
</organism>
<dbReference type="EMBL" id="FN543093">
    <property type="protein sequence ID" value="CBA33758.1"/>
    <property type="molecule type" value="Genomic_DNA"/>
</dbReference>
<dbReference type="KEGG" id="ctu:CTU_35720"/>
<reference evidence="2" key="2">
    <citation type="journal article" date="2011" name="J. Bacteriol.">
        <title>Complete genome sequence of Cronobacter turicensis LMG 23827, a food-borne pathogen causing deaths in neonates.</title>
        <authorList>
            <person name="Stephan R."/>
            <person name="Lehner A."/>
            <person name="Tischler P."/>
            <person name="Rattei T."/>
        </authorList>
    </citation>
    <scope>NUCLEOTIDE SEQUENCE [LARGE SCALE GENOMIC DNA]</scope>
    <source>
        <strain evidence="2">DSM 18703 / CCUG 55852 / LMG 23827 / z3032</strain>
    </source>
</reference>
<keyword evidence="2" id="KW-1185">Reference proteome</keyword>
<reference evidence="1 2" key="1">
    <citation type="journal article" date="2010" name="J. Bacteriol.">
        <title>Complete Genome Sequence of Cronobacter turicensis LMG 23827, a foodborne pathogen causing deaths in neonates.</title>
        <authorList>
            <person name="Stephan R."/>
            <person name="Lehner A."/>
            <person name="Tischler P."/>
            <person name="Rattei T."/>
        </authorList>
    </citation>
    <scope>NUCLEOTIDE SEQUENCE [LARGE SCALE GENOMIC DNA]</scope>
    <source>
        <strain evidence="2">DSM 18703 / CCUG 55852 / LMG 23827 / z3032</strain>
    </source>
</reference>
<gene>
    <name evidence="1" type="ordered locus">Ctu_35720</name>
</gene>
<sequence length="36" mass="4535">MSPYAARGKAARREYRFFKHDFNPLVFYHFDYYEIK</sequence>
<evidence type="ECO:0000313" key="2">
    <source>
        <dbReference type="Proteomes" id="UP000002069"/>
    </source>
</evidence>
<protein>
    <submittedName>
        <fullName evidence="1">Uncharacterized protein</fullName>
    </submittedName>
</protein>
<dbReference type="Proteomes" id="UP000002069">
    <property type="component" value="Chromosome"/>
</dbReference>